<evidence type="ECO:0000256" key="5">
    <source>
        <dbReference type="ARBA" id="ARBA00023136"/>
    </source>
</evidence>
<dbReference type="InterPro" id="IPR012910">
    <property type="entry name" value="Plug_dom"/>
</dbReference>
<evidence type="ECO:0000256" key="6">
    <source>
        <dbReference type="ARBA" id="ARBA00023237"/>
    </source>
</evidence>
<dbReference type="EMBL" id="RJTM01000190">
    <property type="protein sequence ID" value="RNL68629.1"/>
    <property type="molecule type" value="Genomic_DNA"/>
</dbReference>
<dbReference type="Pfam" id="PF07715">
    <property type="entry name" value="Plug"/>
    <property type="match status" value="1"/>
</dbReference>
<dbReference type="NCBIfam" id="TIGR04056">
    <property type="entry name" value="OMP_RagA_SusC"/>
    <property type="match status" value="1"/>
</dbReference>
<accession>A0A3N0CZ87</accession>
<dbReference type="OrthoDB" id="9768177at2"/>
<sequence length="1001" mass="109547">MKHATLAGFPCWCPITIVLIFLSLPVSLIASPPLQSTAQHQITGTVTDQEGLPLAGVNIIIKDREAGTMSDENGKYTMAVQDTDILIFSFVGFKMQEVAVAGKTDVHVTMQEDIMALEGVEVNAGYYTVKERERTGSISRINAEDIGKQPVSNPLAAMQGRMPGVYIQQNTGVPGGDFNIQIRGRNSIAGGNAPLYVVDGVPFPSEPSSAFGNLITNGGNSLNGLDVNNIASIEVLKDADATAIYGSRGANGVVLITTKKGSAGKASLDLNIQSGTGSVGRFMDLLDTGQYLQMRREAFANDGVEPTPANARDLLLWDTSRYTDWQKKLVGGTSYLTDLRGAVSGGNAQTSFRFGGGYRKETTVFPGDFGYRKLSGFLNLTHRSEDNRFRAEVSVNYAAEDNNLMSRDITSFIFLPPVAPPVYDNNGNLNWGPEGGSFNNPYSILRRTYTTGTDNLIGNVGLDYEFLPGLRAKVGMGYTSIRAKDVQVTPWSSIHPLSLSYEEANSTFGNKNTKTWIVEPRLEYAKTIGRGELRILAGSTFQQTKNESLYVYASGFSSDALLEDVASAGTIRSNSGYSEYNYHAVFGRVNFNWDSRYILNLTGRRDGSSRFGPGKRFAGFGAVGLAWIFSEERFLKNSLLSFGKLRASYGTSGNDQIGDYGYLDTYSSTVPYQDHAGLYPTRLFNPGYGWEVNKKLEIALELGLAHNRVTLSTAWFRNRSSNQLVGLSLPPVTGFSSIQANLPALVQNTGIEIALHTQNIRSEDFSWDTSVNITIPRNKLLEYPGLENSGYTNTYAIGKSLNIRKTFRYTGIEPQTGIYRFEDVNGDGRVSYPDDLQAIKAIEQDFFGGMHNSLSYKGLQLDVFFQFVRQTGNTSLFATRSVPGTSVNQPVEVMERWQQPGDVSNVQPFTQSASSAQTIAFNQSLFYGDNTIGDASFIRLKTVSLSYTVPARYLSGMKARVYVQGQNLLTITGYSGLDPEYSTSMRLPPLQMLTAGVQLTL</sequence>
<dbReference type="InterPro" id="IPR008969">
    <property type="entry name" value="CarboxyPept-like_regulatory"/>
</dbReference>
<keyword evidence="2 7" id="KW-0813">Transport</keyword>
<keyword evidence="6 7" id="KW-0998">Cell outer membrane</keyword>
<dbReference type="InterPro" id="IPR037066">
    <property type="entry name" value="Plug_dom_sf"/>
</dbReference>
<evidence type="ECO:0000259" key="8">
    <source>
        <dbReference type="Pfam" id="PF07715"/>
    </source>
</evidence>
<dbReference type="GO" id="GO:0009279">
    <property type="term" value="C:cell outer membrane"/>
    <property type="evidence" value="ECO:0007669"/>
    <property type="project" value="UniProtKB-SubCell"/>
</dbReference>
<dbReference type="SUPFAM" id="SSF49464">
    <property type="entry name" value="Carboxypeptidase regulatory domain-like"/>
    <property type="match status" value="1"/>
</dbReference>
<evidence type="ECO:0000256" key="7">
    <source>
        <dbReference type="PROSITE-ProRule" id="PRU01360"/>
    </source>
</evidence>
<reference evidence="9 10" key="1">
    <citation type="submission" date="2018-10" db="EMBL/GenBank/DDBJ databases">
        <title>Sinomicrobium pectinilyticum sp. nov., a pectinase-producing bacterium isolated from alkaline and saline soil, and emended description of the genus Sinomicrobium.</title>
        <authorList>
            <person name="Cheng B."/>
            <person name="Li C."/>
            <person name="Lai Q."/>
            <person name="Du M."/>
            <person name="Shao Z."/>
            <person name="Xu P."/>
            <person name="Yang C."/>
        </authorList>
    </citation>
    <scope>NUCLEOTIDE SEQUENCE [LARGE SCALE GENOMIC DNA]</scope>
    <source>
        <strain evidence="9 10">5DNS001</strain>
    </source>
</reference>
<dbReference type="Gene3D" id="2.40.170.20">
    <property type="entry name" value="TonB-dependent receptor, beta-barrel domain"/>
    <property type="match status" value="1"/>
</dbReference>
<dbReference type="InterPro" id="IPR039426">
    <property type="entry name" value="TonB-dep_rcpt-like"/>
</dbReference>
<dbReference type="InterPro" id="IPR023996">
    <property type="entry name" value="TonB-dep_OMP_SusC/RagA"/>
</dbReference>
<evidence type="ECO:0000256" key="3">
    <source>
        <dbReference type="ARBA" id="ARBA00022452"/>
    </source>
</evidence>
<proteinExistence type="inferred from homology"/>
<dbReference type="Gene3D" id="2.170.130.10">
    <property type="entry name" value="TonB-dependent receptor, plug domain"/>
    <property type="match status" value="1"/>
</dbReference>
<dbReference type="PROSITE" id="PS52016">
    <property type="entry name" value="TONB_DEPENDENT_REC_3"/>
    <property type="match status" value="1"/>
</dbReference>
<protein>
    <submittedName>
        <fullName evidence="9">SusC/RagA family TonB-linked outer membrane protein</fullName>
    </submittedName>
</protein>
<evidence type="ECO:0000256" key="1">
    <source>
        <dbReference type="ARBA" id="ARBA00004571"/>
    </source>
</evidence>
<dbReference type="Gene3D" id="2.60.40.1120">
    <property type="entry name" value="Carboxypeptidase-like, regulatory domain"/>
    <property type="match status" value="1"/>
</dbReference>
<dbReference type="Proteomes" id="UP000267469">
    <property type="component" value="Unassembled WGS sequence"/>
</dbReference>
<evidence type="ECO:0000313" key="9">
    <source>
        <dbReference type="EMBL" id="RNL68629.1"/>
    </source>
</evidence>
<feature type="domain" description="TonB-dependent receptor plug" evidence="8">
    <location>
        <begin position="131"/>
        <end position="253"/>
    </location>
</feature>
<keyword evidence="10" id="KW-1185">Reference proteome</keyword>
<dbReference type="Pfam" id="PF13715">
    <property type="entry name" value="CarbopepD_reg_2"/>
    <property type="match status" value="1"/>
</dbReference>
<keyword evidence="4 7" id="KW-0812">Transmembrane</keyword>
<dbReference type="InterPro" id="IPR036942">
    <property type="entry name" value="Beta-barrel_TonB_sf"/>
</dbReference>
<dbReference type="RefSeq" id="WP_123218376.1">
    <property type="nucleotide sequence ID" value="NZ_RJTM01000190.1"/>
</dbReference>
<dbReference type="NCBIfam" id="TIGR04057">
    <property type="entry name" value="SusC_RagA_signa"/>
    <property type="match status" value="1"/>
</dbReference>
<name>A0A3N0CZ87_SINP1</name>
<dbReference type="SUPFAM" id="SSF56935">
    <property type="entry name" value="Porins"/>
    <property type="match status" value="1"/>
</dbReference>
<comment type="caution">
    <text evidence="9">The sequence shown here is derived from an EMBL/GenBank/DDBJ whole genome shotgun (WGS) entry which is preliminary data.</text>
</comment>
<keyword evidence="5 7" id="KW-0472">Membrane</keyword>
<dbReference type="AlphaFoldDB" id="A0A3N0CZ87"/>
<comment type="subcellular location">
    <subcellularLocation>
        <location evidence="1 7">Cell outer membrane</location>
        <topology evidence="1 7">Multi-pass membrane protein</topology>
    </subcellularLocation>
</comment>
<evidence type="ECO:0000256" key="4">
    <source>
        <dbReference type="ARBA" id="ARBA00022692"/>
    </source>
</evidence>
<comment type="similarity">
    <text evidence="7">Belongs to the TonB-dependent receptor family.</text>
</comment>
<organism evidence="9 10">
    <name type="scientific">Sinomicrobium pectinilyticum</name>
    <dbReference type="NCBI Taxonomy" id="1084421"/>
    <lineage>
        <taxon>Bacteria</taxon>
        <taxon>Pseudomonadati</taxon>
        <taxon>Bacteroidota</taxon>
        <taxon>Flavobacteriia</taxon>
        <taxon>Flavobacteriales</taxon>
        <taxon>Flavobacteriaceae</taxon>
        <taxon>Sinomicrobium</taxon>
    </lineage>
</organism>
<evidence type="ECO:0000313" key="10">
    <source>
        <dbReference type="Proteomes" id="UP000267469"/>
    </source>
</evidence>
<gene>
    <name evidence="9" type="ORF">ED312_23035</name>
</gene>
<evidence type="ECO:0000256" key="2">
    <source>
        <dbReference type="ARBA" id="ARBA00022448"/>
    </source>
</evidence>
<dbReference type="InterPro" id="IPR023997">
    <property type="entry name" value="TonB-dep_OMP_SusC/RagA_CS"/>
</dbReference>
<keyword evidence="3 7" id="KW-1134">Transmembrane beta strand</keyword>